<evidence type="ECO:0000256" key="4">
    <source>
        <dbReference type="ARBA" id="ARBA00022833"/>
    </source>
</evidence>
<dbReference type="STRING" id="665118.SAMN02983003_2718"/>
<evidence type="ECO:0000256" key="3">
    <source>
        <dbReference type="ARBA" id="ARBA00022801"/>
    </source>
</evidence>
<protein>
    <submittedName>
        <fullName evidence="6">N-alpha-acetyl-L-2,4-diaminobutyrate deacetylase</fullName>
    </submittedName>
</protein>
<evidence type="ECO:0000256" key="2">
    <source>
        <dbReference type="ARBA" id="ARBA00022723"/>
    </source>
</evidence>
<keyword evidence="7" id="KW-1185">Reference proteome</keyword>
<dbReference type="CDD" id="cd06252">
    <property type="entry name" value="M14_ASTE_ASPA-like"/>
    <property type="match status" value="1"/>
</dbReference>
<gene>
    <name evidence="6" type="ORF">SAMN02983003_2718</name>
</gene>
<name>A0A1K2HZQ1_9HYPH</name>
<dbReference type="PANTHER" id="PTHR37326:SF1">
    <property type="entry name" value="BLL3975 PROTEIN"/>
    <property type="match status" value="1"/>
</dbReference>
<dbReference type="Proteomes" id="UP000183447">
    <property type="component" value="Unassembled WGS sequence"/>
</dbReference>
<feature type="domain" description="Succinylglutamate desuccinylase/Aspartoacylase catalytic" evidence="5">
    <location>
        <begin position="49"/>
        <end position="237"/>
    </location>
</feature>
<keyword evidence="2" id="KW-0479">Metal-binding</keyword>
<dbReference type="InterPro" id="IPR053138">
    <property type="entry name" value="N-alpha-Ac-DABA_deacetylase"/>
</dbReference>
<keyword evidence="4" id="KW-0862">Zinc</keyword>
<dbReference type="GO" id="GO:0016788">
    <property type="term" value="F:hydrolase activity, acting on ester bonds"/>
    <property type="evidence" value="ECO:0007669"/>
    <property type="project" value="InterPro"/>
</dbReference>
<dbReference type="InterPro" id="IPR055438">
    <property type="entry name" value="AstE_AspA_cat"/>
</dbReference>
<dbReference type="OrthoDB" id="9782876at2"/>
<dbReference type="PIRSF" id="PIRSF039012">
    <property type="entry name" value="ASP"/>
    <property type="match status" value="1"/>
</dbReference>
<organism evidence="6 7">
    <name type="scientific">Devosia enhydra</name>
    <dbReference type="NCBI Taxonomy" id="665118"/>
    <lineage>
        <taxon>Bacteria</taxon>
        <taxon>Pseudomonadati</taxon>
        <taxon>Pseudomonadota</taxon>
        <taxon>Alphaproteobacteria</taxon>
        <taxon>Hyphomicrobiales</taxon>
        <taxon>Devosiaceae</taxon>
        <taxon>Devosia</taxon>
    </lineage>
</organism>
<dbReference type="PANTHER" id="PTHR37326">
    <property type="entry name" value="BLL3975 PROTEIN"/>
    <property type="match status" value="1"/>
</dbReference>
<dbReference type="GO" id="GO:0046872">
    <property type="term" value="F:metal ion binding"/>
    <property type="evidence" value="ECO:0007669"/>
    <property type="project" value="UniProtKB-KW"/>
</dbReference>
<dbReference type="AlphaFoldDB" id="A0A1K2HZQ1"/>
<dbReference type="SUPFAM" id="SSF53187">
    <property type="entry name" value="Zn-dependent exopeptidases"/>
    <property type="match status" value="1"/>
</dbReference>
<dbReference type="GO" id="GO:0016811">
    <property type="term" value="F:hydrolase activity, acting on carbon-nitrogen (but not peptide) bonds, in linear amides"/>
    <property type="evidence" value="ECO:0007669"/>
    <property type="project" value="InterPro"/>
</dbReference>
<dbReference type="EMBL" id="FPKU01000002">
    <property type="protein sequence ID" value="SFZ85553.1"/>
    <property type="molecule type" value="Genomic_DNA"/>
</dbReference>
<evidence type="ECO:0000313" key="6">
    <source>
        <dbReference type="EMBL" id="SFZ85553.1"/>
    </source>
</evidence>
<evidence type="ECO:0000259" key="5">
    <source>
        <dbReference type="Pfam" id="PF24827"/>
    </source>
</evidence>
<reference evidence="6 7" key="1">
    <citation type="submission" date="2016-11" db="EMBL/GenBank/DDBJ databases">
        <authorList>
            <person name="Jaros S."/>
            <person name="Januszkiewicz K."/>
            <person name="Wedrychowicz H."/>
        </authorList>
    </citation>
    <scope>NUCLEOTIDE SEQUENCE [LARGE SCALE GENOMIC DNA]</scope>
    <source>
        <strain evidence="6 7">ATCC 23634</strain>
    </source>
</reference>
<dbReference type="Pfam" id="PF24827">
    <property type="entry name" value="AstE_AspA_cat"/>
    <property type="match status" value="1"/>
</dbReference>
<dbReference type="InterPro" id="IPR043795">
    <property type="entry name" value="N-alpha-Ac-DABA-like"/>
</dbReference>
<keyword evidence="3" id="KW-0378">Hydrolase</keyword>
<dbReference type="Gene3D" id="3.40.630.10">
    <property type="entry name" value="Zn peptidases"/>
    <property type="match status" value="1"/>
</dbReference>
<sequence>MDKAIGPARLTIDPEAQGVSRGALVVPHSHDGSAYGRIEVPVIVVNGRPGPTLLLTGGVHGDEYEGPVALLELARNLRPEGLTGRVIIVPVANPLAFAAGARTSPEDGGNLARLFPGDPAGGITALIAEGIDRLLLPLADCVVDLHAGGKTLDYMPATLARIPEDHVLAGKVIAAMQAFGAPLALAALKSESRGTLVAAALARGIPAFATELGGAGGLSPTTMAIARDGIARMMAHLGIAAARLSDARPRLMLVPPEGYLRAPHAGVFEPIVALGETVAEGDVAGRLWDFNRPDLPPVELAMPAMGLVVCRRVPAIAVAGDVLLHLARDASEADMLPG</sequence>
<comment type="cofactor">
    <cofactor evidence="1">
        <name>Zn(2+)</name>
        <dbReference type="ChEBI" id="CHEBI:29105"/>
    </cofactor>
</comment>
<accession>A0A1K2HZQ1</accession>
<evidence type="ECO:0000256" key="1">
    <source>
        <dbReference type="ARBA" id="ARBA00001947"/>
    </source>
</evidence>
<dbReference type="RefSeq" id="WP_072343917.1">
    <property type="nucleotide sequence ID" value="NZ_FPKU01000002.1"/>
</dbReference>
<evidence type="ECO:0000313" key="7">
    <source>
        <dbReference type="Proteomes" id="UP000183447"/>
    </source>
</evidence>
<proteinExistence type="predicted"/>